<keyword evidence="1" id="KW-0812">Transmembrane</keyword>
<keyword evidence="1" id="KW-1133">Transmembrane helix</keyword>
<organism evidence="2">
    <name type="scientific">Megaviridae environmental sample</name>
    <dbReference type="NCBI Taxonomy" id="1737588"/>
    <lineage>
        <taxon>Viruses</taxon>
        <taxon>Varidnaviria</taxon>
        <taxon>Bamfordvirae</taxon>
        <taxon>Nucleocytoviricota</taxon>
        <taxon>Megaviricetes</taxon>
        <taxon>Imitervirales</taxon>
        <taxon>Mimiviridae</taxon>
        <taxon>environmental samples</taxon>
    </lineage>
</organism>
<feature type="transmembrane region" description="Helical" evidence="1">
    <location>
        <begin position="188"/>
        <end position="207"/>
    </location>
</feature>
<dbReference type="EMBL" id="MN448284">
    <property type="protein sequence ID" value="QFG74216.1"/>
    <property type="molecule type" value="Genomic_DNA"/>
</dbReference>
<protein>
    <recommendedName>
        <fullName evidence="3">TLC domain-containing protein</fullName>
    </recommendedName>
</protein>
<accession>A0A5J6VJ73</accession>
<evidence type="ECO:0000256" key="1">
    <source>
        <dbReference type="SAM" id="Phobius"/>
    </source>
</evidence>
<sequence>MYKDIVLKLFILHILWNVIKIIPQLNKYSKKTKLNIYRSLLCLTFSGMAIQLSFNNLRDGMINPFLYKHPDFDEICNLFIAYIIYDLYIFLINKESRIDIYIHHIWCLGSFLVSKKYDHCNWLSCLLLINEAISIVTGIDSIAMEENNFKLSAYYKKIRINIIKYIRFPIWITFFLFTLKHSRKLPNILWWNYMITIFLMTILDRYWELKCEKVINKYKKT</sequence>
<keyword evidence="1" id="KW-0472">Membrane</keyword>
<reference evidence="2" key="1">
    <citation type="journal article" date="2019" name="Philos. Trans. R. Soc. Lond., B, Biol. Sci.">
        <title>Targeted metagenomic recovery of four divergent viruses reveals shared and distinctive characteristics of giant viruses of marine eukaryotes.</title>
        <authorList>
            <person name="Needham D.M."/>
            <person name="Poirier C."/>
            <person name="Hehenberger E."/>
            <person name="Jimenez V."/>
            <person name="Swalwell J.E."/>
            <person name="Santoro A.E."/>
            <person name="Worden A.Z."/>
        </authorList>
    </citation>
    <scope>NUCLEOTIDE SEQUENCE</scope>
    <source>
        <strain evidence="2">MPacV-611</strain>
    </source>
</reference>
<evidence type="ECO:0008006" key="3">
    <source>
        <dbReference type="Google" id="ProtNLM"/>
    </source>
</evidence>
<evidence type="ECO:0000313" key="2">
    <source>
        <dbReference type="EMBL" id="QFG74216.1"/>
    </source>
</evidence>
<feature type="transmembrane region" description="Helical" evidence="1">
    <location>
        <begin position="74"/>
        <end position="92"/>
    </location>
</feature>
<proteinExistence type="predicted"/>
<name>A0A5J6VJ73_9VIRU</name>
<feature type="transmembrane region" description="Helical" evidence="1">
    <location>
        <begin position="165"/>
        <end position="182"/>
    </location>
</feature>
<feature type="transmembrane region" description="Helical" evidence="1">
    <location>
        <begin position="35"/>
        <end position="54"/>
    </location>
</feature>